<dbReference type="RefSeq" id="WP_209407648.1">
    <property type="nucleotide sequence ID" value="NZ_JAGIYQ010000023.1"/>
</dbReference>
<dbReference type="AlphaFoldDB" id="A0A940SKP9"/>
<organism evidence="1 2">
    <name type="scientific">Gottfriedia endophytica</name>
    <dbReference type="NCBI Taxonomy" id="2820819"/>
    <lineage>
        <taxon>Bacteria</taxon>
        <taxon>Bacillati</taxon>
        <taxon>Bacillota</taxon>
        <taxon>Bacilli</taxon>
        <taxon>Bacillales</taxon>
        <taxon>Bacillaceae</taxon>
        <taxon>Gottfriedia</taxon>
    </lineage>
</organism>
<gene>
    <name evidence="1" type="ORF">J5Y03_19360</name>
</gene>
<dbReference type="Proteomes" id="UP000682134">
    <property type="component" value="Unassembled WGS sequence"/>
</dbReference>
<proteinExistence type="predicted"/>
<accession>A0A940SKP9</accession>
<sequence>MIFICFVLIGCRKYDNIRDPILVEKIDWQYFTKEGKGDPASIQQIRVYSDATKYFRIERLYFQQFSQLMLDNSKKIYKKPKENTMKIYFRFMENNSLLASLYYDVNEKYNGKASTFYVDKSLLPELEKIKIVSAPD</sequence>
<comment type="caution">
    <text evidence="1">The sequence shown here is derived from an EMBL/GenBank/DDBJ whole genome shotgun (WGS) entry which is preliminary data.</text>
</comment>
<evidence type="ECO:0000313" key="2">
    <source>
        <dbReference type="Proteomes" id="UP000682134"/>
    </source>
</evidence>
<protein>
    <submittedName>
        <fullName evidence="1">Uncharacterized protein</fullName>
    </submittedName>
</protein>
<dbReference type="EMBL" id="JAGIYQ010000023">
    <property type="protein sequence ID" value="MBP0727310.1"/>
    <property type="molecule type" value="Genomic_DNA"/>
</dbReference>
<reference evidence="1" key="1">
    <citation type="submission" date="2021-04" db="EMBL/GenBank/DDBJ databases">
        <title>Genome seq and assembly of Bacillus sp.</title>
        <authorList>
            <person name="Chhetri G."/>
        </authorList>
    </citation>
    <scope>NUCLEOTIDE SEQUENCE</scope>
    <source>
        <strain evidence="1">RG28</strain>
    </source>
</reference>
<evidence type="ECO:0000313" key="1">
    <source>
        <dbReference type="EMBL" id="MBP0727310.1"/>
    </source>
</evidence>
<keyword evidence="2" id="KW-1185">Reference proteome</keyword>
<name>A0A940SKP9_9BACI</name>